<keyword evidence="3" id="KW-1185">Reference proteome</keyword>
<feature type="domain" description="KOW" evidence="1">
    <location>
        <begin position="329"/>
        <end position="356"/>
    </location>
</feature>
<reference evidence="2" key="1">
    <citation type="journal article" date="2020" name="New Phytol.">
        <title>Comparative genomics reveals dynamic genome evolution in host specialist ectomycorrhizal fungi.</title>
        <authorList>
            <person name="Lofgren L.A."/>
            <person name="Nguyen N.H."/>
            <person name="Vilgalys R."/>
            <person name="Ruytinx J."/>
            <person name="Liao H.L."/>
            <person name="Branco S."/>
            <person name="Kuo A."/>
            <person name="LaButti K."/>
            <person name="Lipzen A."/>
            <person name="Andreopoulos W."/>
            <person name="Pangilinan J."/>
            <person name="Riley R."/>
            <person name="Hundley H."/>
            <person name="Na H."/>
            <person name="Barry K."/>
            <person name="Grigoriev I.V."/>
            <person name="Stajich J.E."/>
            <person name="Kennedy P.G."/>
        </authorList>
    </citation>
    <scope>NUCLEOTIDE SEQUENCE</scope>
    <source>
        <strain evidence="2">DOB743</strain>
    </source>
</reference>
<dbReference type="InterPro" id="IPR008991">
    <property type="entry name" value="Translation_prot_SH3-like_sf"/>
</dbReference>
<evidence type="ECO:0000313" key="3">
    <source>
        <dbReference type="Proteomes" id="UP000714275"/>
    </source>
</evidence>
<dbReference type="EMBL" id="JABBWD010000007">
    <property type="protein sequence ID" value="KAG1780895.1"/>
    <property type="molecule type" value="Genomic_DNA"/>
</dbReference>
<evidence type="ECO:0000259" key="1">
    <source>
        <dbReference type="SMART" id="SM00739"/>
    </source>
</evidence>
<comment type="caution">
    <text evidence="2">The sequence shown here is derived from an EMBL/GenBank/DDBJ whole genome shotgun (WGS) entry which is preliminary data.</text>
</comment>
<dbReference type="Proteomes" id="UP000714275">
    <property type="component" value="Unassembled WGS sequence"/>
</dbReference>
<accession>A0A9P7A1Q4</accession>
<proteinExistence type="predicted"/>
<gene>
    <name evidence="2" type="ORF">EV702DRAFT_1042602</name>
</gene>
<evidence type="ECO:0000313" key="2">
    <source>
        <dbReference type="EMBL" id="KAG1780895.1"/>
    </source>
</evidence>
<dbReference type="AlphaFoldDB" id="A0A9P7A1Q4"/>
<protein>
    <recommendedName>
        <fullName evidence="1">KOW domain-containing protein</fullName>
    </recommendedName>
</protein>
<organism evidence="2 3">
    <name type="scientific">Suillus placidus</name>
    <dbReference type="NCBI Taxonomy" id="48579"/>
    <lineage>
        <taxon>Eukaryota</taxon>
        <taxon>Fungi</taxon>
        <taxon>Dikarya</taxon>
        <taxon>Basidiomycota</taxon>
        <taxon>Agaricomycotina</taxon>
        <taxon>Agaricomycetes</taxon>
        <taxon>Agaricomycetidae</taxon>
        <taxon>Boletales</taxon>
        <taxon>Suillineae</taxon>
        <taxon>Suillaceae</taxon>
        <taxon>Suillus</taxon>
    </lineage>
</organism>
<dbReference type="InterPro" id="IPR005824">
    <property type="entry name" value="KOW"/>
</dbReference>
<dbReference type="OrthoDB" id="2679516at2759"/>
<feature type="domain" description="KOW" evidence="1">
    <location>
        <begin position="255"/>
        <end position="282"/>
    </location>
</feature>
<dbReference type="SMART" id="SM00739">
    <property type="entry name" value="KOW"/>
    <property type="match status" value="2"/>
</dbReference>
<name>A0A9P7A1Q4_9AGAM</name>
<dbReference type="SUPFAM" id="SSF50104">
    <property type="entry name" value="Translation proteins SH3-like domain"/>
    <property type="match status" value="1"/>
</dbReference>
<sequence length="648" mass="73130">MTSYLWLTFVSFNQSTSKTFNIITEQGDEDKVIVLDDKEDIPEMRTSRLPPTPQLTQAHTARYNLSFKIRQLLIMQNLEAEQDDEDNTLEDNEEGYKAAMVMFLRACKHDLSKAIAMIEVNANSSSTQHIVVPAHQFLADYLENWGFSIVKAIPDTYKGSIKDWDIIKEDEATEVNTLCLQYPYPCWLRVKREQSNNFMTVFIPPRDFSYDMPKGSVALFNPSRLPPGISMMDVIRNGEIVGQKYKAILIDVEWVFNVGDKVQVVAGVYQGVEGHLIQKYEDNFMVCQSGTQQKIKVSKYYLHHCPVDHTLQAYMLAPQYVDPPDKPKSIKIGDYITVTVGNLIGKCGLILWATGEFIWFQDETDLQRSDDHTAVATPSLHLTTEHGYNIRPGDVVSVAHSPKFHTKGVVTEVDFLKALLTLETEGNHSLVTVPLHFVMKTCNVDLNNFKKFINKEVFIIGGEKKGFHVTLYGLSLDDCIVAVHDQPCMSANYGCHLNGVMLEWDEFTSFCKMHKKSHIAPPPQSIMPHPERIAPIEPGPSSSWTSWSPEALASFALQTDARPSTEDPWVVNPSDSMPAAEPIAPNLHDFAGQFYTYHTLFNVSAGFQGGKLVKWLTNLTIPSIPSINNTCSPNYHWVWDPSFLPEEV</sequence>